<dbReference type="EnsemblMetazoa" id="XM_050644452.1">
    <property type="protein sequence ID" value="XP_050500409.1"/>
    <property type="gene ID" value="LOC126880534"/>
</dbReference>
<proteinExistence type="predicted"/>
<dbReference type="InParanoid" id="A0A6P7FMT5"/>
<sequence>MTILLLREGSNTSLSALVEKSQKQSSPLLYYDLQLSNSHLDLVLLSKLDQKKTNLPSADEGFESDIDSLSILSSDNDSYTTEKLTVTDNKPTTETDSANGSSSSDSDTETTNTENVAPPENKTFHQKVIVAKESFHLVDCVCYTDDKCSDILIFVIKNEALVFKFESITDLKSFYSNFTTLKAIANQKAYGKNIATRFNLLQTTDHNGITHIKVTREADTRPIREDGPTSIITITTPELTESTHSPSRPMPKDVNLRQRVESQLIKDFKYNTINSKFDPREKVIKKSNSIENILHLDESKSNLVNEETHLKKIWNSAEDLLDEPKRPQRRKKGRAPPPPIPQEKNNILSGQFVKVNVNFNLGNSLDKNHLLIKSSLDEPHPKKLESFNLLSKSSLSLIRRPKERQIIKFNPKKLDTTLNKHKESWTNSMPKLLKKSNSKTDSKYFIPMAYRYIDTTQDYPISYSNNPVEKGEAYFSTHSQNISLSNYLRGENSVQSINNRLFGLSSKLKDFSEEVEDKLDDSKWASSDKNIHRDNNLKSVIKSTKEESKKKNNKKVTFSAYTTVQVV</sequence>
<organism evidence="4">
    <name type="scientific">Diabrotica virgifera virgifera</name>
    <name type="common">western corn rootworm</name>
    <dbReference type="NCBI Taxonomy" id="50390"/>
    <lineage>
        <taxon>Eukaryota</taxon>
        <taxon>Metazoa</taxon>
        <taxon>Ecdysozoa</taxon>
        <taxon>Arthropoda</taxon>
        <taxon>Hexapoda</taxon>
        <taxon>Insecta</taxon>
        <taxon>Pterygota</taxon>
        <taxon>Neoptera</taxon>
        <taxon>Endopterygota</taxon>
        <taxon>Coleoptera</taxon>
        <taxon>Polyphaga</taxon>
        <taxon>Cucujiformia</taxon>
        <taxon>Chrysomeloidea</taxon>
        <taxon>Chrysomelidae</taxon>
        <taxon>Galerucinae</taxon>
        <taxon>Diabroticina</taxon>
        <taxon>Diabroticites</taxon>
        <taxon>Diabrotica</taxon>
    </lineage>
</organism>
<dbReference type="Proteomes" id="UP001652700">
    <property type="component" value="Unplaced"/>
</dbReference>
<evidence type="ECO:0000313" key="2">
    <source>
        <dbReference type="EnsemblMetazoa" id="XP_050500409.1"/>
    </source>
</evidence>
<accession>A0A6P7FMT5</accession>
<evidence type="ECO:0000313" key="3">
    <source>
        <dbReference type="Proteomes" id="UP001652700"/>
    </source>
</evidence>
<feature type="region of interest" description="Disordered" evidence="1">
    <location>
        <begin position="82"/>
        <end position="120"/>
    </location>
</feature>
<reference evidence="2" key="2">
    <citation type="submission" date="2025-05" db="UniProtKB">
        <authorList>
            <consortium name="EnsemblMetazoa"/>
        </authorList>
    </citation>
    <scope>IDENTIFICATION</scope>
</reference>
<protein>
    <submittedName>
        <fullName evidence="4">Uncharacterized protein LOC114331940</fullName>
    </submittedName>
</protein>
<gene>
    <name evidence="4" type="primary">LOC114331940</name>
</gene>
<dbReference type="AlphaFoldDB" id="A0A6P7FMT5"/>
<dbReference type="RefSeq" id="XP_028137431.1">
    <property type="nucleotide sequence ID" value="XM_028281630.1"/>
</dbReference>
<evidence type="ECO:0000256" key="1">
    <source>
        <dbReference type="SAM" id="MobiDB-lite"/>
    </source>
</evidence>
<name>A0A6P7FMT5_DIAVI</name>
<feature type="region of interest" description="Disordered" evidence="1">
    <location>
        <begin position="318"/>
        <end position="345"/>
    </location>
</feature>
<reference evidence="4" key="1">
    <citation type="submission" date="2025-04" db="UniProtKB">
        <authorList>
            <consortium name="RefSeq"/>
        </authorList>
    </citation>
    <scope>IDENTIFICATION</scope>
    <source>
        <tissue evidence="4">Whole insect</tissue>
    </source>
</reference>
<evidence type="ECO:0000313" key="4">
    <source>
        <dbReference type="RefSeq" id="XP_028137431.1"/>
    </source>
</evidence>
<feature type="compositionally biased region" description="Polar residues" evidence="1">
    <location>
        <begin position="82"/>
        <end position="92"/>
    </location>
</feature>
<keyword evidence="3" id="KW-1185">Reference proteome</keyword>
<feature type="compositionally biased region" description="Low complexity" evidence="1">
    <location>
        <begin position="94"/>
        <end position="115"/>
    </location>
</feature>
<dbReference type="OrthoDB" id="8195288at2759"/>